<dbReference type="NCBIfam" id="NF002010">
    <property type="entry name" value="PRK00811.1"/>
    <property type="match status" value="1"/>
</dbReference>
<evidence type="ECO:0000256" key="2">
    <source>
        <dbReference type="ARBA" id="ARBA00022679"/>
    </source>
</evidence>
<evidence type="ECO:0000256" key="3">
    <source>
        <dbReference type="ARBA" id="ARBA00022857"/>
    </source>
</evidence>
<dbReference type="FunFam" id="2.30.140.10:FF:000001">
    <property type="entry name" value="SPE3p Spermidine synthase"/>
    <property type="match status" value="1"/>
</dbReference>
<dbReference type="SUPFAM" id="SSF51735">
    <property type="entry name" value="NAD(P)-binding Rossmann-fold domains"/>
    <property type="match status" value="1"/>
</dbReference>
<dbReference type="InterPro" id="IPR037163">
    <property type="entry name" value="Spermidine_synt_N_sf"/>
</dbReference>
<dbReference type="GO" id="GO:0015940">
    <property type="term" value="P:pantothenate biosynthetic process"/>
    <property type="evidence" value="ECO:0007669"/>
    <property type="project" value="UniProtKB-ARBA"/>
</dbReference>
<dbReference type="Gene3D" id="3.40.50.720">
    <property type="entry name" value="NAD(P)-binding Rossmann-like Domain"/>
    <property type="match status" value="1"/>
</dbReference>
<dbReference type="Proteomes" id="UP000567179">
    <property type="component" value="Unassembled WGS sequence"/>
</dbReference>
<keyword evidence="10" id="KW-1185">Reference proteome</keyword>
<evidence type="ECO:0000259" key="8">
    <source>
        <dbReference type="PROSITE" id="PS51006"/>
    </source>
</evidence>
<evidence type="ECO:0000256" key="7">
    <source>
        <dbReference type="RuleBase" id="RU003836"/>
    </source>
</evidence>
<dbReference type="InterPro" id="IPR051168">
    <property type="entry name" value="AASS"/>
</dbReference>
<dbReference type="PANTHER" id="PTHR11133">
    <property type="entry name" value="SACCHAROPINE DEHYDROGENASE"/>
    <property type="match status" value="1"/>
</dbReference>
<protein>
    <recommendedName>
        <fullName evidence="8">PABS domain-containing protein</fullName>
    </recommendedName>
</protein>
<dbReference type="OrthoDB" id="10059875at2759"/>
<dbReference type="GO" id="GO:0016765">
    <property type="term" value="F:transferase activity, transferring alkyl or aryl (other than methyl) groups"/>
    <property type="evidence" value="ECO:0007669"/>
    <property type="project" value="UniProtKB-ARBA"/>
</dbReference>
<keyword evidence="6" id="KW-0620">Polyamine biosynthesis</keyword>
<comment type="similarity">
    <text evidence="1 7">Belongs to the spermidine/spermine synthase family.</text>
</comment>
<dbReference type="SUPFAM" id="SSF53335">
    <property type="entry name" value="S-adenosyl-L-methionine-dependent methyltransferases"/>
    <property type="match status" value="1"/>
</dbReference>
<organism evidence="9 10">
    <name type="scientific">Psilocybe cf. subviscida</name>
    <dbReference type="NCBI Taxonomy" id="2480587"/>
    <lineage>
        <taxon>Eukaryota</taxon>
        <taxon>Fungi</taxon>
        <taxon>Dikarya</taxon>
        <taxon>Basidiomycota</taxon>
        <taxon>Agaricomycotina</taxon>
        <taxon>Agaricomycetes</taxon>
        <taxon>Agaricomycetidae</taxon>
        <taxon>Agaricales</taxon>
        <taxon>Agaricineae</taxon>
        <taxon>Strophariaceae</taxon>
        <taxon>Psilocybe</taxon>
    </lineage>
</organism>
<evidence type="ECO:0000256" key="6">
    <source>
        <dbReference type="PROSITE-ProRule" id="PRU00354"/>
    </source>
</evidence>
<dbReference type="FunFam" id="3.40.50.150:FF:000013">
    <property type="entry name" value="Spermidine synthase"/>
    <property type="match status" value="1"/>
</dbReference>
<dbReference type="PANTHER" id="PTHR11133:SF22">
    <property type="entry name" value="ALPHA-AMINOADIPIC SEMIALDEHYDE SYNTHASE, MITOCHONDRIAL"/>
    <property type="match status" value="1"/>
</dbReference>
<dbReference type="GO" id="GO:0019878">
    <property type="term" value="P:lysine biosynthetic process via aminoadipic acid"/>
    <property type="evidence" value="ECO:0007669"/>
    <property type="project" value="TreeGrafter"/>
</dbReference>
<sequence length="754" mass="82352">MANILTHPAVQDGWFREVSSQWPGQAMTLKVNKILHTEKSLYQDVLVFESETYGNVLVLDGVIQCTERDEFSYQEMIAHLPLASHPNPKRILVIGGGDGGVVREVLKHDTVEEVVLCDIDEAVVRVSKTYLPHMSELLASPKVTVFIGDGFKFLATHEGTYDVIITDSSDPVGPAASLFEKPYFQLLHDALTPGGHISTQGECLWLHLPLIQDLRRMTRNLFATSEYAYTTIPTYPSGQIGFIVCAKAPGRDLKTPVREVKNTKYYNRALHTSAFNLPEFARVLLEEDRDIRPVFGREQLRLQEKQEKKVLLLGSGFVARPAAEFIVRDPSNTLIIACRTLASAEALAADLPSTSAVSLDVSNTGALEAAIAAVDLVVSLVPYTHHAAVIEAAIKGKTHVVTTSYVSPAMRALDARAKEAGIVVMNEIGLDPGIDHLYAVKTIGEVHDAGGKIREFHSYCGGLPAPECADNPLGYKFSWSSRGVLLALLNTASYYAHGQKVTVTGAQLMGHAKPYYISPAFAFVAYPNRDSTPFREFYGIPEAETVVRGTMRYQGFPAFIAALVQLGWLDDTPKDWLVEGITWAQAMQQATGAASADEGALVARVRELVAFPDEAEATRIVSGLRWIGLFSSTEKAAVRAGNLLDTLCARLEGLMAYAPGERDLVMLQHKFIIEWADGRTETRTSTLEAYGAPTGYGYSAMARTVGVPCGVAVQLVLDGVLKETGVWAPYGREVCEVLRARLEEEGLGLVERVL</sequence>
<dbReference type="AlphaFoldDB" id="A0A8H5F0R9"/>
<dbReference type="Gene3D" id="3.30.360.10">
    <property type="entry name" value="Dihydrodipicolinate Reductase, domain 2"/>
    <property type="match status" value="1"/>
</dbReference>
<keyword evidence="2 6" id="KW-0808">Transferase</keyword>
<dbReference type="Pfam" id="PF16653">
    <property type="entry name" value="Sacchrp_dh_C"/>
    <property type="match status" value="1"/>
</dbReference>
<gene>
    <name evidence="9" type="ORF">D9619_008346</name>
</gene>
<keyword evidence="5" id="KW-0457">Lysine biosynthesis</keyword>
<dbReference type="Pfam" id="PF01564">
    <property type="entry name" value="Spermine_synth"/>
    <property type="match status" value="1"/>
</dbReference>
<dbReference type="InterPro" id="IPR005097">
    <property type="entry name" value="Sacchrp_dh_NADP-bd"/>
</dbReference>
<feature type="domain" description="PABS" evidence="8">
    <location>
        <begin position="12"/>
        <end position="247"/>
    </location>
</feature>
<dbReference type="Gene3D" id="3.40.50.150">
    <property type="entry name" value="Vaccinia Virus protein VP39"/>
    <property type="match status" value="1"/>
</dbReference>
<dbReference type="PROSITE" id="PS01330">
    <property type="entry name" value="PABS_1"/>
    <property type="match status" value="1"/>
</dbReference>
<dbReference type="InterPro" id="IPR029063">
    <property type="entry name" value="SAM-dependent_MTases_sf"/>
</dbReference>
<proteinExistence type="inferred from homology"/>
<accession>A0A8H5F0R9</accession>
<dbReference type="CDD" id="cd02440">
    <property type="entry name" value="AdoMet_MTases"/>
    <property type="match status" value="1"/>
</dbReference>
<keyword evidence="3" id="KW-0521">NADP</keyword>
<comment type="caution">
    <text evidence="9">The sequence shown here is derived from an EMBL/GenBank/DDBJ whole genome shotgun (WGS) entry which is preliminary data.</text>
</comment>
<keyword evidence="5" id="KW-0028">Amino-acid biosynthesis</keyword>
<dbReference type="FunFam" id="3.40.50.720:FF:000072">
    <property type="entry name" value="Saccharopine dehydrogenase [NADP(+), L-glutamate-forming]"/>
    <property type="match status" value="1"/>
</dbReference>
<dbReference type="InterPro" id="IPR035246">
    <property type="entry name" value="Spermidine_synt_N"/>
</dbReference>
<dbReference type="Pfam" id="PF03435">
    <property type="entry name" value="Sacchrp_dh_NADP"/>
    <property type="match status" value="1"/>
</dbReference>
<dbReference type="SUPFAM" id="SSF55347">
    <property type="entry name" value="Glyceraldehyde-3-phosphate dehydrogenase-like, C-terminal domain"/>
    <property type="match status" value="1"/>
</dbReference>
<dbReference type="Gene3D" id="1.10.1870.10">
    <property type="entry name" value="Domain 3, Saccharopine reductase"/>
    <property type="match status" value="1"/>
</dbReference>
<dbReference type="InterPro" id="IPR030373">
    <property type="entry name" value="PABS_CS"/>
</dbReference>
<dbReference type="EMBL" id="JAACJJ010000029">
    <property type="protein sequence ID" value="KAF5319302.1"/>
    <property type="molecule type" value="Genomic_DNA"/>
</dbReference>
<evidence type="ECO:0000313" key="9">
    <source>
        <dbReference type="EMBL" id="KAF5319302.1"/>
    </source>
</evidence>
<dbReference type="InterPro" id="IPR036291">
    <property type="entry name" value="NAD(P)-bd_dom_sf"/>
</dbReference>
<dbReference type="PROSITE" id="PS51006">
    <property type="entry name" value="PABS_2"/>
    <property type="match status" value="1"/>
</dbReference>
<feature type="active site" description="Proton acceptor" evidence="6">
    <location>
        <position position="167"/>
    </location>
</feature>
<dbReference type="InterPro" id="IPR001045">
    <property type="entry name" value="Spermi_synthase"/>
</dbReference>
<dbReference type="Gene3D" id="2.30.140.10">
    <property type="entry name" value="Spermidine synthase, tetramerisation domain"/>
    <property type="match status" value="1"/>
</dbReference>
<dbReference type="GO" id="GO:0004753">
    <property type="term" value="F:saccharopine dehydrogenase activity"/>
    <property type="evidence" value="ECO:0007669"/>
    <property type="project" value="TreeGrafter"/>
</dbReference>
<dbReference type="FunFam" id="3.30.360.10:FF:000008">
    <property type="entry name" value="Alpha-aminoadipic semialdehyde synthase, mitochondrial"/>
    <property type="match status" value="1"/>
</dbReference>
<evidence type="ECO:0000313" key="10">
    <source>
        <dbReference type="Proteomes" id="UP000567179"/>
    </source>
</evidence>
<dbReference type="Pfam" id="PF17284">
    <property type="entry name" value="Spermine_synt_N"/>
    <property type="match status" value="1"/>
</dbReference>
<evidence type="ECO:0000256" key="1">
    <source>
        <dbReference type="ARBA" id="ARBA00007867"/>
    </source>
</evidence>
<evidence type="ECO:0000256" key="4">
    <source>
        <dbReference type="ARBA" id="ARBA00023002"/>
    </source>
</evidence>
<dbReference type="HAMAP" id="MF_00198">
    <property type="entry name" value="Spermidine_synth"/>
    <property type="match status" value="1"/>
</dbReference>
<keyword evidence="4" id="KW-0560">Oxidoreductase</keyword>
<dbReference type="InterPro" id="IPR030374">
    <property type="entry name" value="PABS"/>
</dbReference>
<dbReference type="GO" id="GO:0005737">
    <property type="term" value="C:cytoplasm"/>
    <property type="evidence" value="ECO:0007669"/>
    <property type="project" value="TreeGrafter"/>
</dbReference>
<dbReference type="NCBIfam" id="TIGR00417">
    <property type="entry name" value="speE"/>
    <property type="match status" value="1"/>
</dbReference>
<evidence type="ECO:0000256" key="5">
    <source>
        <dbReference type="ARBA" id="ARBA00023154"/>
    </source>
</evidence>
<name>A0A8H5F0R9_9AGAR</name>
<reference evidence="9 10" key="1">
    <citation type="journal article" date="2020" name="ISME J.">
        <title>Uncovering the hidden diversity of litter-decomposition mechanisms in mushroom-forming fungi.</title>
        <authorList>
            <person name="Floudas D."/>
            <person name="Bentzer J."/>
            <person name="Ahren D."/>
            <person name="Johansson T."/>
            <person name="Persson P."/>
            <person name="Tunlid A."/>
        </authorList>
    </citation>
    <scope>NUCLEOTIDE SEQUENCE [LARGE SCALE GENOMIC DNA]</scope>
    <source>
        <strain evidence="9 10">CBS 101986</strain>
    </source>
</reference>
<dbReference type="GO" id="GO:0006596">
    <property type="term" value="P:polyamine biosynthetic process"/>
    <property type="evidence" value="ECO:0007669"/>
    <property type="project" value="UniProtKB-UniRule"/>
</dbReference>
<dbReference type="InterPro" id="IPR032095">
    <property type="entry name" value="Sacchrp_dh-like_C"/>
</dbReference>